<evidence type="ECO:0000256" key="2">
    <source>
        <dbReference type="ARBA" id="ARBA00022679"/>
    </source>
</evidence>
<comment type="catalytic activity">
    <reaction evidence="6">
        <text>L-seryl-[protein] + ATP = O-phospho-L-seryl-[protein] + ADP + H(+)</text>
        <dbReference type="Rhea" id="RHEA:17989"/>
        <dbReference type="Rhea" id="RHEA-COMP:9863"/>
        <dbReference type="Rhea" id="RHEA-COMP:11604"/>
        <dbReference type="ChEBI" id="CHEBI:15378"/>
        <dbReference type="ChEBI" id="CHEBI:29999"/>
        <dbReference type="ChEBI" id="CHEBI:30616"/>
        <dbReference type="ChEBI" id="CHEBI:83421"/>
        <dbReference type="ChEBI" id="CHEBI:456216"/>
        <dbReference type="EC" id="2.7.11.1"/>
    </reaction>
</comment>
<dbReference type="Gene3D" id="3.30.565.10">
    <property type="entry name" value="Histidine kinase-like ATPase, C-terminal domain"/>
    <property type="match status" value="1"/>
</dbReference>
<dbReference type="PANTHER" id="PTHR35526:SF9">
    <property type="entry name" value="SERINE-PROTEIN KINASE RSBW"/>
    <property type="match status" value="1"/>
</dbReference>
<comment type="function">
    <text evidence="6">Negative regulator of sigma-B activity. Phosphorylates and inactivates its specific antagonist protein, RsbV. Upon phosphorylation of RsbV, RsbW is released and binds to sigma-B, thereby blocking its ability to form an RNA polymerase holoenzyme (E-sigma-B).</text>
</comment>
<dbReference type="InterPro" id="IPR036890">
    <property type="entry name" value="HATPase_C_sf"/>
</dbReference>
<protein>
    <recommendedName>
        <fullName evidence="6">Serine-protein kinase RsbW</fullName>
        <ecNumber evidence="6">2.7.11.1</ecNumber>
    </recommendedName>
    <alternativeName>
        <fullName evidence="6">Anti-sigma-B factor</fullName>
    </alternativeName>
    <alternativeName>
        <fullName evidence="6">Sigma-B negative effector RsbW</fullName>
    </alternativeName>
</protein>
<evidence type="ECO:0000256" key="5">
    <source>
        <dbReference type="ARBA" id="ARBA00022840"/>
    </source>
</evidence>
<dbReference type="GO" id="GO:0004674">
    <property type="term" value="F:protein serine/threonine kinase activity"/>
    <property type="evidence" value="ECO:0007669"/>
    <property type="project" value="UniProtKB-EC"/>
</dbReference>
<dbReference type="EC" id="2.7.11.1" evidence="6"/>
<keyword evidence="4 6" id="KW-0418">Kinase</keyword>
<keyword evidence="2 6" id="KW-0808">Transferase</keyword>
<evidence type="ECO:0000256" key="3">
    <source>
        <dbReference type="ARBA" id="ARBA00022741"/>
    </source>
</evidence>
<comment type="similarity">
    <text evidence="6">Belongs to the anti-sigma-factor family.</text>
</comment>
<evidence type="ECO:0000256" key="6">
    <source>
        <dbReference type="HAMAP-Rule" id="MF_00638"/>
    </source>
</evidence>
<evidence type="ECO:0000256" key="1">
    <source>
        <dbReference type="ARBA" id="ARBA00022527"/>
    </source>
</evidence>
<dbReference type="InterPro" id="IPR050267">
    <property type="entry name" value="Anti-sigma-factor_SerPK"/>
</dbReference>
<keyword evidence="1 6" id="KW-0723">Serine/threonine-protein kinase</keyword>
<sequence>MNQLVDYIEMRIPAKPEYVGIIRLTLSGIASRMGYSYDEIEDLKIATSEACTNAVQHAYKHDEGGDIVVGFGLYEDRLEVIIADDGNSFDFEQVKSELGPFSASSPIDQLPEGGLGLYLMETLMDEVRILDKSGVTVFMIKYLSEGRIKHGATISNFEAN</sequence>
<dbReference type="NCBIfam" id="NF003144">
    <property type="entry name" value="PRK04069.1"/>
    <property type="match status" value="1"/>
</dbReference>
<proteinExistence type="inferred from homology"/>
<dbReference type="CDD" id="cd16936">
    <property type="entry name" value="HATPase_RsbW-like"/>
    <property type="match status" value="1"/>
</dbReference>
<organism evidence="8 9">
    <name type="scientific">Metabacillus niabensis</name>
    <dbReference type="NCBI Taxonomy" id="324854"/>
    <lineage>
        <taxon>Bacteria</taxon>
        <taxon>Bacillati</taxon>
        <taxon>Bacillota</taxon>
        <taxon>Bacilli</taxon>
        <taxon>Bacillales</taxon>
        <taxon>Bacillaceae</taxon>
        <taxon>Metabacillus</taxon>
    </lineage>
</organism>
<dbReference type="InterPro" id="IPR010193">
    <property type="entry name" value="RsbW"/>
</dbReference>
<gene>
    <name evidence="6" type="primary">rsbW</name>
    <name evidence="8" type="ORF">J2S02_004433</name>
</gene>
<accession>A0ABT9Z732</accession>
<dbReference type="RefSeq" id="WP_095302525.1">
    <property type="nucleotide sequence ID" value="NZ_CADEPK010000009.1"/>
</dbReference>
<dbReference type="Proteomes" id="UP001232245">
    <property type="component" value="Unassembled WGS sequence"/>
</dbReference>
<evidence type="ECO:0000313" key="9">
    <source>
        <dbReference type="Proteomes" id="UP001232245"/>
    </source>
</evidence>
<dbReference type="EMBL" id="JAUSTZ010000014">
    <property type="protein sequence ID" value="MDQ0228069.1"/>
    <property type="molecule type" value="Genomic_DNA"/>
</dbReference>
<feature type="domain" description="Histidine kinase/HSP90-like ATPase" evidence="7">
    <location>
        <begin position="12"/>
        <end position="141"/>
    </location>
</feature>
<evidence type="ECO:0000259" key="7">
    <source>
        <dbReference type="Pfam" id="PF13581"/>
    </source>
</evidence>
<evidence type="ECO:0000256" key="4">
    <source>
        <dbReference type="ARBA" id="ARBA00022777"/>
    </source>
</evidence>
<dbReference type="NCBIfam" id="TIGR01924">
    <property type="entry name" value="rsbW_low_gc"/>
    <property type="match status" value="1"/>
</dbReference>
<dbReference type="SUPFAM" id="SSF55874">
    <property type="entry name" value="ATPase domain of HSP90 chaperone/DNA topoisomerase II/histidine kinase"/>
    <property type="match status" value="1"/>
</dbReference>
<dbReference type="HAMAP" id="MF_00638">
    <property type="entry name" value="Anti_sigma_B"/>
    <property type="match status" value="1"/>
</dbReference>
<keyword evidence="9" id="KW-1185">Reference proteome</keyword>
<keyword evidence="3 6" id="KW-0547">Nucleotide-binding</keyword>
<comment type="catalytic activity">
    <reaction evidence="6">
        <text>L-threonyl-[protein] + ATP = O-phospho-L-threonyl-[protein] + ADP + H(+)</text>
        <dbReference type="Rhea" id="RHEA:46608"/>
        <dbReference type="Rhea" id="RHEA-COMP:11060"/>
        <dbReference type="Rhea" id="RHEA-COMP:11605"/>
        <dbReference type="ChEBI" id="CHEBI:15378"/>
        <dbReference type="ChEBI" id="CHEBI:30013"/>
        <dbReference type="ChEBI" id="CHEBI:30616"/>
        <dbReference type="ChEBI" id="CHEBI:61977"/>
        <dbReference type="ChEBI" id="CHEBI:456216"/>
        <dbReference type="EC" id="2.7.11.1"/>
    </reaction>
</comment>
<dbReference type="InterPro" id="IPR003594">
    <property type="entry name" value="HATPase_dom"/>
</dbReference>
<comment type="caution">
    <text evidence="8">The sequence shown here is derived from an EMBL/GenBank/DDBJ whole genome shotgun (WGS) entry which is preliminary data.</text>
</comment>
<dbReference type="PANTHER" id="PTHR35526">
    <property type="entry name" value="ANTI-SIGMA-F FACTOR RSBW-RELATED"/>
    <property type="match status" value="1"/>
</dbReference>
<name>A0ABT9Z732_9BACI</name>
<evidence type="ECO:0000313" key="8">
    <source>
        <dbReference type="EMBL" id="MDQ0228069.1"/>
    </source>
</evidence>
<dbReference type="Pfam" id="PF13581">
    <property type="entry name" value="HATPase_c_2"/>
    <property type="match status" value="1"/>
</dbReference>
<reference evidence="8 9" key="1">
    <citation type="submission" date="2023-07" db="EMBL/GenBank/DDBJ databases">
        <title>Genomic Encyclopedia of Type Strains, Phase IV (KMG-IV): sequencing the most valuable type-strain genomes for metagenomic binning, comparative biology and taxonomic classification.</title>
        <authorList>
            <person name="Goeker M."/>
        </authorList>
    </citation>
    <scope>NUCLEOTIDE SEQUENCE [LARGE SCALE GENOMIC DNA]</scope>
    <source>
        <strain evidence="8 9">DSM 17723</strain>
    </source>
</reference>
<keyword evidence="5 6" id="KW-0067">ATP-binding</keyword>